<organism evidence="6 7">
    <name type="scientific">Streptomyces coelicoflavus</name>
    <dbReference type="NCBI Taxonomy" id="285562"/>
    <lineage>
        <taxon>Bacteria</taxon>
        <taxon>Bacillati</taxon>
        <taxon>Actinomycetota</taxon>
        <taxon>Actinomycetes</taxon>
        <taxon>Kitasatosporales</taxon>
        <taxon>Streptomycetaceae</taxon>
        <taxon>Streptomyces</taxon>
    </lineage>
</organism>
<dbReference type="Pfam" id="PF00550">
    <property type="entry name" value="PP-binding"/>
    <property type="match status" value="1"/>
</dbReference>
<dbReference type="Gene3D" id="3.30.559.30">
    <property type="entry name" value="Nonribosomal peptide synthetase, condensation domain"/>
    <property type="match status" value="1"/>
</dbReference>
<evidence type="ECO:0000256" key="4">
    <source>
        <dbReference type="ARBA" id="ARBA00022598"/>
    </source>
</evidence>
<dbReference type="RefSeq" id="WP_164249954.1">
    <property type="nucleotide sequence ID" value="NZ_JAAGMA010000936.1"/>
</dbReference>
<evidence type="ECO:0000256" key="3">
    <source>
        <dbReference type="ARBA" id="ARBA00022553"/>
    </source>
</evidence>
<dbReference type="CDD" id="cd19535">
    <property type="entry name" value="Cyc_NRPS"/>
    <property type="match status" value="1"/>
</dbReference>
<evidence type="ECO:0000256" key="2">
    <source>
        <dbReference type="ARBA" id="ARBA00022450"/>
    </source>
</evidence>
<dbReference type="PROSITE" id="PS50075">
    <property type="entry name" value="CARRIER"/>
    <property type="match status" value="1"/>
</dbReference>
<evidence type="ECO:0000313" key="6">
    <source>
        <dbReference type="EMBL" id="NEB13987.1"/>
    </source>
</evidence>
<proteinExistence type="predicted"/>
<dbReference type="SUPFAM" id="SSF47336">
    <property type="entry name" value="ACP-like"/>
    <property type="match status" value="1"/>
</dbReference>
<dbReference type="GO" id="GO:0044550">
    <property type="term" value="P:secondary metabolite biosynthetic process"/>
    <property type="evidence" value="ECO:0007669"/>
    <property type="project" value="TreeGrafter"/>
</dbReference>
<keyword evidence="2" id="KW-0596">Phosphopantetheine</keyword>
<protein>
    <recommendedName>
        <fullName evidence="5">Carrier domain-containing protein</fullName>
    </recommendedName>
</protein>
<dbReference type="Gene3D" id="3.30.559.10">
    <property type="entry name" value="Chloramphenicol acetyltransferase-like domain"/>
    <property type="match status" value="1"/>
</dbReference>
<dbReference type="InterPro" id="IPR036736">
    <property type="entry name" value="ACP-like_sf"/>
</dbReference>
<dbReference type="FunFam" id="3.30.559.30:FF:000006">
    <property type="entry name" value="Yersiniabactin polyketide/non-ribosomal peptide synthetase"/>
    <property type="match status" value="1"/>
</dbReference>
<keyword evidence="4" id="KW-0436">Ligase</keyword>
<dbReference type="AlphaFoldDB" id="A0A7K3PVY3"/>
<gene>
    <name evidence="6" type="ORF">G3I32_35035</name>
</gene>
<comment type="cofactor">
    <cofactor evidence="1">
        <name>pantetheine 4'-phosphate</name>
        <dbReference type="ChEBI" id="CHEBI:47942"/>
    </cofactor>
</comment>
<dbReference type="InterPro" id="IPR023213">
    <property type="entry name" value="CAT-like_dom_sf"/>
</dbReference>
<comment type="caution">
    <text evidence="6">The sequence shown here is derived from an EMBL/GenBank/DDBJ whole genome shotgun (WGS) entry which is preliminary data.</text>
</comment>
<reference evidence="6 7" key="1">
    <citation type="submission" date="2020-01" db="EMBL/GenBank/DDBJ databases">
        <title>Insect and environment-associated Actinomycetes.</title>
        <authorList>
            <person name="Currrie C."/>
            <person name="Chevrette M."/>
            <person name="Carlson C."/>
            <person name="Stubbendieck R."/>
            <person name="Wendt-Pienkowski E."/>
        </authorList>
    </citation>
    <scope>NUCLEOTIDE SEQUENCE [LARGE SCALE GENOMIC DNA]</scope>
    <source>
        <strain evidence="6 7">SID14163</strain>
    </source>
</reference>
<dbReference type="PANTHER" id="PTHR45527">
    <property type="entry name" value="NONRIBOSOMAL PEPTIDE SYNTHETASE"/>
    <property type="match status" value="1"/>
</dbReference>
<evidence type="ECO:0000313" key="7">
    <source>
        <dbReference type="Proteomes" id="UP000470446"/>
    </source>
</evidence>
<feature type="domain" description="Carrier" evidence="5">
    <location>
        <begin position="12"/>
        <end position="85"/>
    </location>
</feature>
<dbReference type="EMBL" id="JAAGMA010000936">
    <property type="protein sequence ID" value="NEB13987.1"/>
    <property type="molecule type" value="Genomic_DNA"/>
</dbReference>
<dbReference type="PANTHER" id="PTHR45527:SF10">
    <property type="entry name" value="PYOCHELIN SYNTHASE PCHF"/>
    <property type="match status" value="1"/>
</dbReference>
<dbReference type="GO" id="GO:0043041">
    <property type="term" value="P:amino acid activation for nonribosomal peptide biosynthetic process"/>
    <property type="evidence" value="ECO:0007669"/>
    <property type="project" value="TreeGrafter"/>
</dbReference>
<dbReference type="Proteomes" id="UP000470446">
    <property type="component" value="Unassembled WGS sequence"/>
</dbReference>
<dbReference type="InterPro" id="IPR001242">
    <property type="entry name" value="Condensation_dom"/>
</dbReference>
<dbReference type="GO" id="GO:0016874">
    <property type="term" value="F:ligase activity"/>
    <property type="evidence" value="ECO:0007669"/>
    <property type="project" value="UniProtKB-KW"/>
</dbReference>
<dbReference type="GO" id="GO:0005737">
    <property type="term" value="C:cytoplasm"/>
    <property type="evidence" value="ECO:0007669"/>
    <property type="project" value="TreeGrafter"/>
</dbReference>
<evidence type="ECO:0000256" key="1">
    <source>
        <dbReference type="ARBA" id="ARBA00001957"/>
    </source>
</evidence>
<dbReference type="Gene3D" id="1.10.1200.10">
    <property type="entry name" value="ACP-like"/>
    <property type="match status" value="1"/>
</dbReference>
<dbReference type="SUPFAM" id="SSF52777">
    <property type="entry name" value="CoA-dependent acyltransferases"/>
    <property type="match status" value="2"/>
</dbReference>
<keyword evidence="3" id="KW-0597">Phosphoprotein</keyword>
<evidence type="ECO:0000259" key="5">
    <source>
        <dbReference type="PROSITE" id="PS50075"/>
    </source>
</evidence>
<accession>A0A7K3PVY3</accession>
<name>A0A7K3PVY3_9ACTN</name>
<sequence>MSHPATEAPALGLTREDVCQAVADLLGIEAETIDHSQNLISYGMDSMRMMRLAGAWRKAGASTTFRDLAEDPTVEHWYTLLTARPAAPPAVPAQRRTARAAGEPFALTPVQQAYWIGRGEGMALGSVACHAYLEFDGQGVDPGRLESAVRAVLVRHPMLRARFLDDGRQQILADSPWPGLTVHDFTTYGGQEARRRAEEVREGLSHRVIDVSAGLTLDVQLTLLPEGRTRIHCNIDLLVADVASIELVLADLATAYNGTRLPDAPAYDFGRYLDDYRSWCGPLTDPDSPAGRARAYWQEQLPQLPSHGPALPLAMRPDEVKQTRFSRRRRTLGDAAWKSITAQAREHRVTPAMVLATAYAQVLAAWSDTDDFLLNVPLFDRQPLHPEVPGMVADFTNLALLRVDATRPLPFAEQARLLQRQLQRNASHSEYPTVAVLRDLRRARREKGVGAPVVFACNLDSQWVGPEFEATLGDWTWMLSQTPQVWLDHQVYKVGDEVVLAWDAVDELFPEGLLDTMLDAYLALLEELAAQPDSWERAPRVVKPEPIPEAVR</sequence>
<dbReference type="InterPro" id="IPR009081">
    <property type="entry name" value="PP-bd_ACP"/>
</dbReference>
<dbReference type="FunFam" id="3.30.559.10:FF:000023">
    <property type="entry name" value="Non-ribosomal peptide synthetase"/>
    <property type="match status" value="1"/>
</dbReference>
<dbReference type="GO" id="GO:0031177">
    <property type="term" value="F:phosphopantetheine binding"/>
    <property type="evidence" value="ECO:0007669"/>
    <property type="project" value="TreeGrafter"/>
</dbReference>
<dbReference type="Pfam" id="PF00668">
    <property type="entry name" value="Condensation"/>
    <property type="match status" value="1"/>
</dbReference>
<dbReference type="InterPro" id="IPR057737">
    <property type="entry name" value="Condensation_MtbB-like"/>
</dbReference>
<dbReference type="GO" id="GO:0008610">
    <property type="term" value="P:lipid biosynthetic process"/>
    <property type="evidence" value="ECO:0007669"/>
    <property type="project" value="UniProtKB-ARBA"/>
</dbReference>